<accession>A0ACB9SD88</accession>
<dbReference type="Proteomes" id="UP001057402">
    <property type="component" value="Chromosome 2"/>
</dbReference>
<gene>
    <name evidence="1" type="ORF">MLD38_004125</name>
</gene>
<evidence type="ECO:0000313" key="1">
    <source>
        <dbReference type="EMBL" id="KAI4386167.1"/>
    </source>
</evidence>
<keyword evidence="2" id="KW-1185">Reference proteome</keyword>
<proteinExistence type="predicted"/>
<reference evidence="2" key="1">
    <citation type="journal article" date="2023" name="Front. Plant Sci.">
        <title>Chromosomal-level genome assembly of Melastoma candidum provides insights into trichome evolution.</title>
        <authorList>
            <person name="Zhong Y."/>
            <person name="Wu W."/>
            <person name="Sun C."/>
            <person name="Zou P."/>
            <person name="Liu Y."/>
            <person name="Dai S."/>
            <person name="Zhou R."/>
        </authorList>
    </citation>
    <scope>NUCLEOTIDE SEQUENCE [LARGE SCALE GENOMIC DNA]</scope>
</reference>
<protein>
    <submittedName>
        <fullName evidence="1">Uncharacterized protein</fullName>
    </submittedName>
</protein>
<name>A0ACB9SD88_9MYRT</name>
<dbReference type="EMBL" id="CM042881">
    <property type="protein sequence ID" value="KAI4386167.1"/>
    <property type="molecule type" value="Genomic_DNA"/>
</dbReference>
<comment type="caution">
    <text evidence="1">The sequence shown here is derived from an EMBL/GenBank/DDBJ whole genome shotgun (WGS) entry which is preliminary data.</text>
</comment>
<organism evidence="1 2">
    <name type="scientific">Melastoma candidum</name>
    <dbReference type="NCBI Taxonomy" id="119954"/>
    <lineage>
        <taxon>Eukaryota</taxon>
        <taxon>Viridiplantae</taxon>
        <taxon>Streptophyta</taxon>
        <taxon>Embryophyta</taxon>
        <taxon>Tracheophyta</taxon>
        <taxon>Spermatophyta</taxon>
        <taxon>Magnoliopsida</taxon>
        <taxon>eudicotyledons</taxon>
        <taxon>Gunneridae</taxon>
        <taxon>Pentapetalae</taxon>
        <taxon>rosids</taxon>
        <taxon>malvids</taxon>
        <taxon>Myrtales</taxon>
        <taxon>Melastomataceae</taxon>
        <taxon>Melastomatoideae</taxon>
        <taxon>Melastomateae</taxon>
        <taxon>Melastoma</taxon>
    </lineage>
</organism>
<sequence>MFVKPKILLLNIELELKSEKENAEIRLSNPSNTGGIVDSFANLVWEPADVQLESAQGEAAASAMMGGRGHGRGGRGIRRIEFIKKLLIA</sequence>
<evidence type="ECO:0000313" key="2">
    <source>
        <dbReference type="Proteomes" id="UP001057402"/>
    </source>
</evidence>